<evidence type="ECO:0000313" key="2">
    <source>
        <dbReference type="Proteomes" id="UP000316612"/>
    </source>
</evidence>
<accession>A0A4Y4DR21</accession>
<dbReference type="AlphaFoldDB" id="A0A4Y4DR21"/>
<name>A0A4Y4DR21_GLUUR</name>
<gene>
    <name evidence="1" type="ORF">AUR04nite_25990</name>
</gene>
<comment type="caution">
    <text evidence="1">The sequence shown here is derived from an EMBL/GenBank/DDBJ whole genome shotgun (WGS) entry which is preliminary data.</text>
</comment>
<sequence length="51" mass="5502">MLSVAETSGLKTGRVLKNQYEIAAAANAAEPQNVTEMNSFLCVIIINNLIH</sequence>
<evidence type="ECO:0000313" key="1">
    <source>
        <dbReference type="EMBL" id="GED07067.1"/>
    </source>
</evidence>
<dbReference type="EMBL" id="BJNY01000015">
    <property type="protein sequence ID" value="GED07067.1"/>
    <property type="molecule type" value="Genomic_DNA"/>
</dbReference>
<reference evidence="1 2" key="1">
    <citation type="submission" date="2019-06" db="EMBL/GenBank/DDBJ databases">
        <title>Whole genome shotgun sequence of Glutamicibacter uratoxydans NBRC 15515.</title>
        <authorList>
            <person name="Hosoyama A."/>
            <person name="Uohara A."/>
            <person name="Ohji S."/>
            <person name="Ichikawa N."/>
        </authorList>
    </citation>
    <scope>NUCLEOTIDE SEQUENCE [LARGE SCALE GENOMIC DNA]</scope>
    <source>
        <strain evidence="1 2">NBRC 15515</strain>
    </source>
</reference>
<dbReference type="Proteomes" id="UP000316612">
    <property type="component" value="Unassembled WGS sequence"/>
</dbReference>
<organism evidence="1 2">
    <name type="scientific">Glutamicibacter uratoxydans</name>
    <name type="common">Arthrobacter uratoxydans</name>
    <dbReference type="NCBI Taxonomy" id="43667"/>
    <lineage>
        <taxon>Bacteria</taxon>
        <taxon>Bacillati</taxon>
        <taxon>Actinomycetota</taxon>
        <taxon>Actinomycetes</taxon>
        <taxon>Micrococcales</taxon>
        <taxon>Micrococcaceae</taxon>
        <taxon>Glutamicibacter</taxon>
    </lineage>
</organism>
<protein>
    <submittedName>
        <fullName evidence="1">Uncharacterized protein</fullName>
    </submittedName>
</protein>
<keyword evidence="2" id="KW-1185">Reference proteome</keyword>
<proteinExistence type="predicted"/>